<keyword evidence="2" id="KW-0227">DNA damage</keyword>
<feature type="domain" description="Helicase C-terminal" evidence="10">
    <location>
        <begin position="475"/>
        <end position="632"/>
    </location>
</feature>
<dbReference type="PROSITE" id="PS51192">
    <property type="entry name" value="HELICASE_ATP_BIND_1"/>
    <property type="match status" value="1"/>
</dbReference>
<evidence type="ECO:0000256" key="2">
    <source>
        <dbReference type="ARBA" id="ARBA00022763"/>
    </source>
</evidence>
<dbReference type="Pfam" id="PF00270">
    <property type="entry name" value="DEAD"/>
    <property type="match status" value="1"/>
</dbReference>
<dbReference type="InterPro" id="IPR012340">
    <property type="entry name" value="NA-bd_OB-fold"/>
</dbReference>
<dbReference type="InterPro" id="IPR014001">
    <property type="entry name" value="Helicase_ATP-bd"/>
</dbReference>
<keyword evidence="5" id="KW-0067">ATP-binding</keyword>
<keyword evidence="6" id="KW-0238">DNA-binding</keyword>
<dbReference type="EMBL" id="CAEZST010000002">
    <property type="protein sequence ID" value="CAB4540200.1"/>
    <property type="molecule type" value="Genomic_DNA"/>
</dbReference>
<dbReference type="Pfam" id="PF00271">
    <property type="entry name" value="Helicase_C"/>
    <property type="match status" value="1"/>
</dbReference>
<evidence type="ECO:0000256" key="5">
    <source>
        <dbReference type="ARBA" id="ARBA00022840"/>
    </source>
</evidence>
<evidence type="ECO:0000313" key="11">
    <source>
        <dbReference type="EMBL" id="CAB4540200.1"/>
    </source>
</evidence>
<dbReference type="PANTHER" id="PTHR47964">
    <property type="entry name" value="ATP-DEPENDENT DNA HELICASE HOMOLOG RECG, CHLOROPLASTIC"/>
    <property type="match status" value="1"/>
</dbReference>
<dbReference type="CDD" id="cd04488">
    <property type="entry name" value="RecG_wedge_OBF"/>
    <property type="match status" value="1"/>
</dbReference>
<name>A0A6J6BM13_9ZZZZ</name>
<dbReference type="SMART" id="SM00490">
    <property type="entry name" value="HELICc"/>
    <property type="match status" value="1"/>
</dbReference>
<dbReference type="InterPro" id="IPR047112">
    <property type="entry name" value="RecG/Mfd"/>
</dbReference>
<keyword evidence="7" id="KW-0234">DNA repair</keyword>
<feature type="domain" description="Helicase ATP-binding" evidence="9">
    <location>
        <begin position="274"/>
        <end position="439"/>
    </location>
</feature>
<keyword evidence="1" id="KW-0547">Nucleotide-binding</keyword>
<evidence type="ECO:0000256" key="8">
    <source>
        <dbReference type="ARBA" id="ARBA00049819"/>
    </source>
</evidence>
<dbReference type="SMART" id="SM00487">
    <property type="entry name" value="DEXDc"/>
    <property type="match status" value="1"/>
</dbReference>
<dbReference type="AlphaFoldDB" id="A0A6J6BM13"/>
<dbReference type="InterPro" id="IPR001650">
    <property type="entry name" value="Helicase_C-like"/>
</dbReference>
<evidence type="ECO:0000259" key="9">
    <source>
        <dbReference type="PROSITE" id="PS51192"/>
    </source>
</evidence>
<evidence type="ECO:0000256" key="1">
    <source>
        <dbReference type="ARBA" id="ARBA00022741"/>
    </source>
</evidence>
<evidence type="ECO:0000256" key="4">
    <source>
        <dbReference type="ARBA" id="ARBA00022806"/>
    </source>
</evidence>
<keyword evidence="4" id="KW-0347">Helicase</keyword>
<dbReference type="InterPro" id="IPR033454">
    <property type="entry name" value="RecG_wedge"/>
</dbReference>
<dbReference type="Gene3D" id="2.40.50.140">
    <property type="entry name" value="Nucleic acid-binding proteins"/>
    <property type="match status" value="1"/>
</dbReference>
<organism evidence="11">
    <name type="scientific">freshwater metagenome</name>
    <dbReference type="NCBI Taxonomy" id="449393"/>
    <lineage>
        <taxon>unclassified sequences</taxon>
        <taxon>metagenomes</taxon>
        <taxon>ecological metagenomes</taxon>
    </lineage>
</organism>
<dbReference type="GO" id="GO:0006281">
    <property type="term" value="P:DNA repair"/>
    <property type="evidence" value="ECO:0007669"/>
    <property type="project" value="UniProtKB-KW"/>
</dbReference>
<dbReference type="GO" id="GO:0003678">
    <property type="term" value="F:DNA helicase activity"/>
    <property type="evidence" value="ECO:0007669"/>
    <property type="project" value="TreeGrafter"/>
</dbReference>
<dbReference type="SUPFAM" id="SSF50249">
    <property type="entry name" value="Nucleic acid-binding proteins"/>
    <property type="match status" value="1"/>
</dbReference>
<dbReference type="InterPro" id="IPR011545">
    <property type="entry name" value="DEAD/DEAH_box_helicase_dom"/>
</dbReference>
<evidence type="ECO:0000256" key="7">
    <source>
        <dbReference type="ARBA" id="ARBA00023204"/>
    </source>
</evidence>
<evidence type="ECO:0000259" key="10">
    <source>
        <dbReference type="PROSITE" id="PS51194"/>
    </source>
</evidence>
<dbReference type="SUPFAM" id="SSF52540">
    <property type="entry name" value="P-loop containing nucleoside triphosphate hydrolases"/>
    <property type="match status" value="1"/>
</dbReference>
<reference evidence="11" key="1">
    <citation type="submission" date="2020-05" db="EMBL/GenBank/DDBJ databases">
        <authorList>
            <person name="Chiriac C."/>
            <person name="Salcher M."/>
            <person name="Ghai R."/>
            <person name="Kavagutti S V."/>
        </authorList>
    </citation>
    <scope>NUCLEOTIDE SEQUENCE</scope>
</reference>
<dbReference type="InterPro" id="IPR027417">
    <property type="entry name" value="P-loop_NTPase"/>
</dbReference>
<dbReference type="Pfam" id="PF19833">
    <property type="entry name" value="RecG_dom3_C"/>
    <property type="match status" value="1"/>
</dbReference>
<dbReference type="InterPro" id="IPR045562">
    <property type="entry name" value="RecG_dom3_C"/>
</dbReference>
<dbReference type="GO" id="GO:0003677">
    <property type="term" value="F:DNA binding"/>
    <property type="evidence" value="ECO:0007669"/>
    <property type="project" value="UniProtKB-KW"/>
</dbReference>
<proteinExistence type="predicted"/>
<dbReference type="Pfam" id="PF17191">
    <property type="entry name" value="RecG_wedge"/>
    <property type="match status" value="1"/>
</dbReference>
<dbReference type="PROSITE" id="PS51194">
    <property type="entry name" value="HELICASE_CTER"/>
    <property type="match status" value="1"/>
</dbReference>
<gene>
    <name evidence="11" type="ORF">UFOPK1503_00172</name>
</gene>
<accession>A0A6J6BM13</accession>
<sequence length="697" mass="76241">MLEKGEKLSMLGEKTAKSFARQLGITTTGELLQHYPRRYLKRGELTRIADLPVGEIATVVGEIVSVSARFIKGRGGHILEATISDGSSLLSLAFFGQAWRKEELTKGRRGFFSGKVGSFSGKLQLAHPDYELFDEITPEEAKAWAELPIPVYPATSTLPSWRIETSIRQVLGQSVIKEVIPNEILSKRNLIGLSAAIHRIHQPQKDSDYEQAIASLKFHEALLLQLSLIERRNSFAEERAAILNDAGMAMEFEKHLDFEFTDSQQRVNQEIEQDLASGKPMHRLLQGEVGSGKTVVALRAIMLAAAKNLQSVLLAPTEVLAEQHFESIRTALGEDLTRQLGLRLLTGSLGALDRKKTELDLASGKCLLAVGTHALFSERIQFADLALVVIDEQHRFGVMQREAIKQKGKAAPHVLTMTATPIPRTIAITAFGDLEISTLRELPRGRQPIETHVVKITSPALVSRVWQRVAEEVAKGRQAFVVCPRISGKEYEEGSTGASEVAPAAAEEVFDSLKKNPALAGLRVGLMHGRLDYEQKQAVMASFAAGEIDVLVSTTVIEVGVNIPNATAMIVLDADRFGISQLHQLRGRIGRGQHSGICLLLSASEEDSLAAQRLTALANSTDGFELSELDLELRGEGDVLGENQAGTKSQLRLLKVTRDGELIEQARELAKELLSQELPESLKHGMKLMLLGELASA</sequence>
<dbReference type="GO" id="GO:0005524">
    <property type="term" value="F:ATP binding"/>
    <property type="evidence" value="ECO:0007669"/>
    <property type="project" value="UniProtKB-KW"/>
</dbReference>
<evidence type="ECO:0000256" key="6">
    <source>
        <dbReference type="ARBA" id="ARBA00023125"/>
    </source>
</evidence>
<dbReference type="GO" id="GO:0016787">
    <property type="term" value="F:hydrolase activity"/>
    <property type="evidence" value="ECO:0007669"/>
    <property type="project" value="UniProtKB-KW"/>
</dbReference>
<protein>
    <recommendedName>
        <fullName evidence="8">Probable DNA 3'-5' helicase RecG</fullName>
    </recommendedName>
</protein>
<dbReference type="PANTHER" id="PTHR47964:SF1">
    <property type="entry name" value="ATP-DEPENDENT DNA HELICASE HOMOLOG RECG, CHLOROPLASTIC"/>
    <property type="match status" value="1"/>
</dbReference>
<dbReference type="Gene3D" id="3.40.50.300">
    <property type="entry name" value="P-loop containing nucleotide triphosphate hydrolases"/>
    <property type="match status" value="2"/>
</dbReference>
<keyword evidence="3" id="KW-0378">Hydrolase</keyword>
<evidence type="ECO:0000256" key="3">
    <source>
        <dbReference type="ARBA" id="ARBA00022801"/>
    </source>
</evidence>